<accession>A0A7K1GK41</accession>
<feature type="domain" description="SseB protein N-terminal" evidence="1">
    <location>
        <begin position="25"/>
        <end position="133"/>
    </location>
</feature>
<dbReference type="Pfam" id="PF07179">
    <property type="entry name" value="SseB"/>
    <property type="match status" value="1"/>
</dbReference>
<gene>
    <name evidence="3" type="ORF">GJV77_04860</name>
</gene>
<sequence>MSIYNKNKKTTEKINRNLTLAQIIEQAGTQPEYRAIFYERMLKDYIYVLVQSGYKPEDLTVGIDPNIPVITFENGGIPVFTHPDRIYDGGAINEEMDYIKVRGRSFLELTIGNPLIVNPFSKIYKELVPPEVSEMLNGSIFNPKHSPILRTKMNALIGHPEYEPTQLLNALSNAYAEVSEITNAYLGWTFTEEVDNEAHYTIAIETETEKPFKEFAVLTSTVCQDHLNGDQVIDIVKLEPGGNFSDFFYNQSTPFYTRK</sequence>
<dbReference type="AlphaFoldDB" id="A0A7K1GK41"/>
<dbReference type="InterPro" id="IPR009839">
    <property type="entry name" value="SseB_N"/>
</dbReference>
<dbReference type="Proteomes" id="UP000488936">
    <property type="component" value="Unassembled WGS sequence"/>
</dbReference>
<evidence type="ECO:0000313" key="3">
    <source>
        <dbReference type="EMBL" id="MTH29252.1"/>
    </source>
</evidence>
<dbReference type="RefSeq" id="WP_155035230.1">
    <property type="nucleotide sequence ID" value="NZ_JBHTIG010000050.1"/>
</dbReference>
<evidence type="ECO:0000259" key="2">
    <source>
        <dbReference type="Pfam" id="PF14581"/>
    </source>
</evidence>
<dbReference type="EMBL" id="WMJY01000007">
    <property type="protein sequence ID" value="MTH29252.1"/>
    <property type="molecule type" value="Genomic_DNA"/>
</dbReference>
<name>A0A7K1GK41_9FLAO</name>
<evidence type="ECO:0000259" key="1">
    <source>
        <dbReference type="Pfam" id="PF07179"/>
    </source>
</evidence>
<dbReference type="OrthoDB" id="768046at2"/>
<proteinExistence type="predicted"/>
<protein>
    <submittedName>
        <fullName evidence="3">Enhanced serine sensitivity protein SseB</fullName>
    </submittedName>
</protein>
<evidence type="ECO:0000313" key="4">
    <source>
        <dbReference type="Proteomes" id="UP000488936"/>
    </source>
</evidence>
<reference evidence="3 4" key="1">
    <citation type="journal article" date="2006" name="Int. J. Syst. Evol. Microbiol.">
        <title>Myroides pelagicus sp. nov., isolated from seawater in Thailand.</title>
        <authorList>
            <person name="Yoon J."/>
            <person name="Maneerat S."/>
            <person name="Kawai F."/>
            <person name="Yokota A."/>
        </authorList>
    </citation>
    <scope>NUCLEOTIDE SEQUENCE [LARGE SCALE GENOMIC DNA]</scope>
    <source>
        <strain evidence="3 4">SM1T</strain>
    </source>
</reference>
<keyword evidence="4" id="KW-1185">Reference proteome</keyword>
<dbReference type="Pfam" id="PF14581">
    <property type="entry name" value="SseB_C"/>
    <property type="match status" value="1"/>
</dbReference>
<dbReference type="InterPro" id="IPR027945">
    <property type="entry name" value="SseB_C"/>
</dbReference>
<organism evidence="3 4">
    <name type="scientific">Myroides pelagicus</name>
    <dbReference type="NCBI Taxonomy" id="270914"/>
    <lineage>
        <taxon>Bacteria</taxon>
        <taxon>Pseudomonadati</taxon>
        <taxon>Bacteroidota</taxon>
        <taxon>Flavobacteriia</taxon>
        <taxon>Flavobacteriales</taxon>
        <taxon>Flavobacteriaceae</taxon>
        <taxon>Myroides</taxon>
    </lineage>
</organism>
<comment type="caution">
    <text evidence="3">The sequence shown here is derived from an EMBL/GenBank/DDBJ whole genome shotgun (WGS) entry which is preliminary data.</text>
</comment>
<feature type="domain" description="SseB protein C-terminal" evidence="2">
    <location>
        <begin position="156"/>
        <end position="258"/>
    </location>
</feature>